<proteinExistence type="predicted"/>
<sequence length="60" mass="6804">MTVSQLIEQLRQFDPNLPVVAYLYDPNGTTERPEQIVGVQQGKSPYKGYSKYVAVMVELN</sequence>
<evidence type="ECO:0000313" key="2">
    <source>
        <dbReference type="Proteomes" id="UP000808337"/>
    </source>
</evidence>
<dbReference type="AlphaFoldDB" id="A0A9D7SR82"/>
<protein>
    <submittedName>
        <fullName evidence="1">Uncharacterized protein</fullName>
    </submittedName>
</protein>
<evidence type="ECO:0000313" key="1">
    <source>
        <dbReference type="EMBL" id="MBK9980806.1"/>
    </source>
</evidence>
<comment type="caution">
    <text evidence="1">The sequence shown here is derived from an EMBL/GenBank/DDBJ whole genome shotgun (WGS) entry which is preliminary data.</text>
</comment>
<gene>
    <name evidence="1" type="ORF">IPP15_00015</name>
</gene>
<dbReference type="EMBL" id="JADKGY010000001">
    <property type="protein sequence ID" value="MBK9980806.1"/>
    <property type="molecule type" value="Genomic_DNA"/>
</dbReference>
<dbReference type="Proteomes" id="UP000808337">
    <property type="component" value="Unassembled WGS sequence"/>
</dbReference>
<name>A0A9D7SR82_9BACT</name>
<organism evidence="1 2">
    <name type="scientific">Candidatus Opimibacter skivensis</name>
    <dbReference type="NCBI Taxonomy" id="2982028"/>
    <lineage>
        <taxon>Bacteria</taxon>
        <taxon>Pseudomonadati</taxon>
        <taxon>Bacteroidota</taxon>
        <taxon>Saprospiria</taxon>
        <taxon>Saprospirales</taxon>
        <taxon>Saprospiraceae</taxon>
        <taxon>Candidatus Opimibacter</taxon>
    </lineage>
</organism>
<reference evidence="1 2" key="1">
    <citation type="submission" date="2020-10" db="EMBL/GenBank/DDBJ databases">
        <title>Connecting structure to function with the recovery of over 1000 high-quality activated sludge metagenome-assembled genomes encoding full-length rRNA genes using long-read sequencing.</title>
        <authorList>
            <person name="Singleton C.M."/>
            <person name="Petriglieri F."/>
            <person name="Kristensen J.M."/>
            <person name="Kirkegaard R.H."/>
            <person name="Michaelsen T.Y."/>
            <person name="Andersen M.H."/>
            <person name="Karst S.M."/>
            <person name="Dueholm M.S."/>
            <person name="Nielsen P.H."/>
            <person name="Albertsen M."/>
        </authorList>
    </citation>
    <scope>NUCLEOTIDE SEQUENCE [LARGE SCALE GENOMIC DNA]</scope>
    <source>
        <strain evidence="1">Ribe_18-Q3-R11-54_MAXAC.273</strain>
    </source>
</reference>
<accession>A0A9D7SR82</accession>